<dbReference type="SMART" id="SM00692">
    <property type="entry name" value="DM3"/>
    <property type="match status" value="1"/>
</dbReference>
<dbReference type="InterPro" id="IPR006612">
    <property type="entry name" value="THAP_Znf"/>
</dbReference>
<evidence type="ECO:0000313" key="8">
    <source>
        <dbReference type="EMBL" id="CAD7265855.1"/>
    </source>
</evidence>
<evidence type="ECO:0000259" key="7">
    <source>
        <dbReference type="PROSITE" id="PS50950"/>
    </source>
</evidence>
<evidence type="ECO:0000256" key="5">
    <source>
        <dbReference type="PROSITE-ProRule" id="PRU00309"/>
    </source>
</evidence>
<organism evidence="8">
    <name type="scientific">Timema shepardi</name>
    <name type="common">Walking stick</name>
    <dbReference type="NCBI Taxonomy" id="629360"/>
    <lineage>
        <taxon>Eukaryota</taxon>
        <taxon>Metazoa</taxon>
        <taxon>Ecdysozoa</taxon>
        <taxon>Arthropoda</taxon>
        <taxon>Hexapoda</taxon>
        <taxon>Insecta</taxon>
        <taxon>Pterygota</taxon>
        <taxon>Neoptera</taxon>
        <taxon>Polyneoptera</taxon>
        <taxon>Phasmatodea</taxon>
        <taxon>Timematodea</taxon>
        <taxon>Timematoidea</taxon>
        <taxon>Timematidae</taxon>
        <taxon>Timema</taxon>
    </lineage>
</organism>
<accession>A0A7R9G4Y4</accession>
<gene>
    <name evidence="8" type="ORF">TSIB3V08_LOCUS9885</name>
</gene>
<dbReference type="SMART" id="SM00980">
    <property type="entry name" value="THAP"/>
    <property type="match status" value="1"/>
</dbReference>
<evidence type="ECO:0000256" key="2">
    <source>
        <dbReference type="ARBA" id="ARBA00022771"/>
    </source>
</evidence>
<name>A0A7R9G4Y4_TIMSH</name>
<proteinExistence type="predicted"/>
<dbReference type="PROSITE" id="PS50950">
    <property type="entry name" value="ZF_THAP"/>
    <property type="match status" value="1"/>
</dbReference>
<keyword evidence="2 5" id="KW-0863">Zinc-finger</keyword>
<feature type="region of interest" description="Disordered" evidence="6">
    <location>
        <begin position="298"/>
        <end position="337"/>
    </location>
</feature>
<dbReference type="PANTHER" id="PTHR46927:SF3">
    <property type="entry name" value="THAP-TYPE DOMAIN-CONTAINING PROTEIN"/>
    <property type="match status" value="1"/>
</dbReference>
<reference evidence="8" key="1">
    <citation type="submission" date="2020-11" db="EMBL/GenBank/DDBJ databases">
        <authorList>
            <person name="Tran Van P."/>
        </authorList>
    </citation>
    <scope>NUCLEOTIDE SEQUENCE</scope>
</reference>
<dbReference type="InterPro" id="IPR038441">
    <property type="entry name" value="THAP_Znf_sf"/>
</dbReference>
<protein>
    <recommendedName>
        <fullName evidence="7">THAP-type domain-containing protein</fullName>
    </recommendedName>
</protein>
<dbReference type="Gene3D" id="6.20.210.20">
    <property type="entry name" value="THAP domain"/>
    <property type="match status" value="1"/>
</dbReference>
<dbReference type="SUPFAM" id="SSF57716">
    <property type="entry name" value="Glucocorticoid receptor-like (DNA-binding domain)"/>
    <property type="match status" value="1"/>
</dbReference>
<evidence type="ECO:0000256" key="4">
    <source>
        <dbReference type="ARBA" id="ARBA00023125"/>
    </source>
</evidence>
<dbReference type="GO" id="GO:0003677">
    <property type="term" value="F:DNA binding"/>
    <property type="evidence" value="ECO:0007669"/>
    <property type="project" value="UniProtKB-UniRule"/>
</dbReference>
<dbReference type="GO" id="GO:0008270">
    <property type="term" value="F:zinc ion binding"/>
    <property type="evidence" value="ECO:0007669"/>
    <property type="project" value="UniProtKB-KW"/>
</dbReference>
<feature type="compositionally biased region" description="Polar residues" evidence="6">
    <location>
        <begin position="310"/>
        <end position="320"/>
    </location>
</feature>
<evidence type="ECO:0000256" key="1">
    <source>
        <dbReference type="ARBA" id="ARBA00022723"/>
    </source>
</evidence>
<keyword evidence="3" id="KW-0862">Zinc</keyword>
<evidence type="ECO:0000256" key="6">
    <source>
        <dbReference type="SAM" id="MobiDB-lite"/>
    </source>
</evidence>
<dbReference type="Pfam" id="PF05485">
    <property type="entry name" value="THAP"/>
    <property type="match status" value="1"/>
</dbReference>
<dbReference type="InterPro" id="IPR052224">
    <property type="entry name" value="THAP_domain_protein"/>
</dbReference>
<dbReference type="EMBL" id="OC006045">
    <property type="protein sequence ID" value="CAD7265855.1"/>
    <property type="molecule type" value="Genomic_DNA"/>
</dbReference>
<dbReference type="PANTHER" id="PTHR46927">
    <property type="entry name" value="AGAP005574-PA"/>
    <property type="match status" value="1"/>
</dbReference>
<keyword evidence="4 5" id="KW-0238">DNA-binding</keyword>
<feature type="compositionally biased region" description="Basic and acidic residues" evidence="6">
    <location>
        <begin position="327"/>
        <end position="337"/>
    </location>
</feature>
<dbReference type="AlphaFoldDB" id="A0A7R9G4Y4"/>
<feature type="domain" description="THAP-type" evidence="7">
    <location>
        <begin position="1"/>
        <end position="80"/>
    </location>
</feature>
<sequence>MPGCTALYCTNSSKKGYKVYHFPTDEERCLKWVQNLGRGESWVPTKHTCVCEVHFEESQFESHRADGLKKLRPFAIPTIFDVKLSVHSPIRSKEIHRMKRGRSSLKEHLISEDSSVETNDIVKPAKRGRGRPLGSSNKRGKLPLKLAPKISIRKAKIQERLFDETVDMESFCDEVSNINVDVISCIENGDKCFLCGKVSPSISDTQEATPTYTNNLLMLKRLERLALSEGLDLSLAPNGVLCIRCSHILNLLDRAEMECSMLNKTIAMCLVKMRDRNSKEQTEEGVCKLSSTICEDVNTQASKKRDSQQEQRLPNFTGRTSMRKRTSTHDINSKTTKRCDPSAAFRRYAPPLASGTTWTPRTA</sequence>
<keyword evidence="1" id="KW-0479">Metal-binding</keyword>
<evidence type="ECO:0000256" key="3">
    <source>
        <dbReference type="ARBA" id="ARBA00022833"/>
    </source>
</evidence>